<organism evidence="1 2">
    <name type="scientific">Cyanobium usitatum str. Tous</name>
    <dbReference type="NCBI Taxonomy" id="2116684"/>
    <lineage>
        <taxon>Bacteria</taxon>
        <taxon>Bacillati</taxon>
        <taxon>Cyanobacteriota</taxon>
        <taxon>Cyanophyceae</taxon>
        <taxon>Synechococcales</taxon>
        <taxon>Prochlorococcaceae</taxon>
        <taxon>Cyanobium</taxon>
    </lineage>
</organism>
<protein>
    <recommendedName>
        <fullName evidence="3">Pilus assembly protein PilM</fullName>
    </recommendedName>
</protein>
<dbReference type="PANTHER" id="PTHR32432">
    <property type="entry name" value="CELL DIVISION PROTEIN FTSA-RELATED"/>
    <property type="match status" value="1"/>
</dbReference>
<keyword evidence="2" id="KW-1185">Reference proteome</keyword>
<dbReference type="InterPro" id="IPR050696">
    <property type="entry name" value="FtsA/MreB"/>
</dbReference>
<reference evidence="1 2" key="1">
    <citation type="journal article" date="2018" name="Environ. Microbiol.">
        <title>Ecological and genomic features of two widespread freshwater picocyanobacteria.</title>
        <authorList>
            <person name="Cabello-Yeves P.J."/>
            <person name="Picazo A."/>
            <person name="Camacho A."/>
            <person name="Callieri C."/>
            <person name="Rosselli R."/>
            <person name="Roda-Garcia J.J."/>
            <person name="Coutinho F.H."/>
            <person name="Rodriguez-Valera F."/>
        </authorList>
    </citation>
    <scope>NUCLEOTIDE SEQUENCE [LARGE SCALE GENOMIC DNA]</scope>
    <source>
        <strain evidence="1 2">Tous</strain>
    </source>
</reference>
<sequence length="293" mass="31767">MVLAGLQNTWRPLRAQLFPKLVMVDLSEHLVLGQSVKRGQPVEPAWSAPIPARTCRNGVPQLTDAVGDFIGDLLLEHGGIDSQLVVSLPRQAAHWRVLEWASAQHPVDSIDELRDLNPDLRLPFALDDAYVDVQPLPGNTSSALVVAADRSVVEAWVEVFAIAGGTLQHLLPAQVCLMGALSDELTATPASTLVALLQQLDEQTVLTLWRQGVPEFERLLPGAMPELLPALQQSLDFYRSHHAPKAPVRLLLAESMPDLEGLEQALGLKAELLERDGFGSLALQGLAGLELAQ</sequence>
<evidence type="ECO:0008006" key="3">
    <source>
        <dbReference type="Google" id="ProtNLM"/>
    </source>
</evidence>
<gene>
    <name evidence="1" type="ORF">C7K55_11530</name>
</gene>
<evidence type="ECO:0000313" key="1">
    <source>
        <dbReference type="EMBL" id="PSJ04137.1"/>
    </source>
</evidence>
<dbReference type="EMBL" id="PXXO01000015">
    <property type="protein sequence ID" value="PSJ04137.1"/>
    <property type="molecule type" value="Genomic_DNA"/>
</dbReference>
<dbReference type="Proteomes" id="UP000243002">
    <property type="component" value="Unassembled WGS sequence"/>
</dbReference>
<name>A0A2P7MSH6_9CYAN</name>
<dbReference type="Gene3D" id="3.30.420.40">
    <property type="match status" value="2"/>
</dbReference>
<accession>A0A2P7MSH6</accession>
<dbReference type="PANTHER" id="PTHR32432:SF3">
    <property type="entry name" value="ETHANOLAMINE UTILIZATION PROTEIN EUTJ"/>
    <property type="match status" value="1"/>
</dbReference>
<dbReference type="Gene3D" id="3.30.1490.300">
    <property type="match status" value="1"/>
</dbReference>
<proteinExistence type="predicted"/>
<comment type="caution">
    <text evidence="1">The sequence shown here is derived from an EMBL/GenBank/DDBJ whole genome shotgun (WGS) entry which is preliminary data.</text>
</comment>
<evidence type="ECO:0000313" key="2">
    <source>
        <dbReference type="Proteomes" id="UP000243002"/>
    </source>
</evidence>
<dbReference type="AlphaFoldDB" id="A0A2P7MSH6"/>